<evidence type="ECO:0000256" key="1">
    <source>
        <dbReference type="SAM" id="MobiDB-lite"/>
    </source>
</evidence>
<dbReference type="Proteomes" id="UP000002499">
    <property type="component" value="Unassembled WGS sequence"/>
</dbReference>
<feature type="transmembrane region" description="Helical" evidence="2">
    <location>
        <begin position="92"/>
        <end position="115"/>
    </location>
</feature>
<dbReference type="AlphaFoldDB" id="E9E9Q0"/>
<dbReference type="InParanoid" id="E9E9Q0"/>
<dbReference type="eggNOG" id="ENOG502SB6P">
    <property type="taxonomic scope" value="Eukaryota"/>
</dbReference>
<keyword evidence="2" id="KW-0472">Membrane</keyword>
<evidence type="ECO:0000313" key="4">
    <source>
        <dbReference type="Proteomes" id="UP000002499"/>
    </source>
</evidence>
<organism evidence="4">
    <name type="scientific">Metarhizium acridum (strain CQMa 102)</name>
    <dbReference type="NCBI Taxonomy" id="655827"/>
    <lineage>
        <taxon>Eukaryota</taxon>
        <taxon>Fungi</taxon>
        <taxon>Dikarya</taxon>
        <taxon>Ascomycota</taxon>
        <taxon>Pezizomycotina</taxon>
        <taxon>Sordariomycetes</taxon>
        <taxon>Hypocreomycetidae</taxon>
        <taxon>Hypocreales</taxon>
        <taxon>Clavicipitaceae</taxon>
        <taxon>Metarhizium</taxon>
    </lineage>
</organism>
<dbReference type="RefSeq" id="XP_007812938.1">
    <property type="nucleotide sequence ID" value="XM_007814747.1"/>
</dbReference>
<keyword evidence="2" id="KW-0812">Transmembrane</keyword>
<dbReference type="KEGG" id="maw:19250909"/>
<feature type="transmembrane region" description="Helical" evidence="2">
    <location>
        <begin position="127"/>
        <end position="146"/>
    </location>
</feature>
<keyword evidence="2" id="KW-1133">Transmembrane helix</keyword>
<dbReference type="HOGENOM" id="CLU_079418_0_0_1"/>
<accession>E9E9Q0</accession>
<feature type="region of interest" description="Disordered" evidence="1">
    <location>
        <begin position="47"/>
        <end position="72"/>
    </location>
</feature>
<dbReference type="OrthoDB" id="2386090at2759"/>
<evidence type="ECO:0008006" key="5">
    <source>
        <dbReference type="Google" id="ProtNLM"/>
    </source>
</evidence>
<name>E9E9Q0_METAQ</name>
<evidence type="ECO:0000313" key="3">
    <source>
        <dbReference type="EMBL" id="EFY87363.1"/>
    </source>
</evidence>
<dbReference type="EMBL" id="GL698528">
    <property type="protein sequence ID" value="EFY87363.1"/>
    <property type="molecule type" value="Genomic_DNA"/>
</dbReference>
<reference evidence="3 4" key="1">
    <citation type="journal article" date="2011" name="PLoS Genet.">
        <title>Genome sequencing and comparative transcriptomics of the model entomopathogenic fungi Metarhizium anisopliae and M. acridum.</title>
        <authorList>
            <person name="Gao Q."/>
            <person name="Jin K."/>
            <person name="Ying S.H."/>
            <person name="Zhang Y."/>
            <person name="Xiao G."/>
            <person name="Shang Y."/>
            <person name="Duan Z."/>
            <person name="Hu X."/>
            <person name="Xie X.Q."/>
            <person name="Zhou G."/>
            <person name="Peng G."/>
            <person name="Luo Z."/>
            <person name="Huang W."/>
            <person name="Wang B."/>
            <person name="Fang W."/>
            <person name="Wang S."/>
            <person name="Zhong Y."/>
            <person name="Ma L.J."/>
            <person name="St Leger R.J."/>
            <person name="Zhao G.P."/>
            <person name="Pei Y."/>
            <person name="Feng M.G."/>
            <person name="Xia Y."/>
            <person name="Wang C."/>
        </authorList>
    </citation>
    <scope>NUCLEOTIDE SEQUENCE [LARGE SCALE GENOMIC DNA]</scope>
    <source>
        <strain evidence="3 4">CQMa 102</strain>
    </source>
</reference>
<protein>
    <recommendedName>
        <fullName evidence="5">4-coumarate-CoA ligase 2</fullName>
    </recommendedName>
</protein>
<keyword evidence="4" id="KW-1185">Reference proteome</keyword>
<evidence type="ECO:0000256" key="2">
    <source>
        <dbReference type="SAM" id="Phobius"/>
    </source>
</evidence>
<dbReference type="OMA" id="WIWDVIK"/>
<sequence length="282" mass="30982">MLILRIPAPKAVVQITAQVPLKPRLQWRLFQLGSPHLRLTRPQSQLRSFAHHPSRSNASEAMKRQARSAAPSDKNYEIPERLIIYHAGTGRIAFLAMLKLTSLLLGAFFTLLVVPSYIQAEKPPLETAAVAACGIVPVLFVAYSTAPFVTHIHMHLPAAARTSSAALGRFVDAMPPGTRLTLTTMSLIAKPRYSAVRTGDLRAAVPRGRMGLVNYVRDTAAENAGRRWYMYRAVGGFYVQEGGGVAGKGRVRYQARKKTAVDAWIWEALRDKIARRDASGSA</sequence>
<proteinExistence type="predicted"/>
<dbReference type="GeneID" id="19250909"/>
<gene>
    <name evidence="3" type="ORF">MAC_06598</name>
</gene>